<sequence>MPGSYAPAPGRGLDLLVASTSSVGAVSNSHQPFTITGVRVFGGGGPLPGVTHVRVSDGRVAGAGDASVARPGDALVDGSGATLLPGLVDAHVHLLPGCTQLAAGFGVTTVLDMFSKPETIVPERAAVAASEAGRGPVRADLRTSGVGATAPGGHPTVAYAHFPYVTGPRDAASFVADRVAEGATHLKVIYDDGSGAMLDLPALDVRTIEALVSAAHGKGLPVVAHASTSAGAVTVARCGVDVLAHVPFDRMTDGQVRDVARCGVAVITTLGVLDGFPGRDGVMPLLGRPRLAGRLGARWRRVVERQATRWMPPEPPDGAAQRYNTVALLESGLRVLAGTDVPNPGLVFGASLHRELWHLVEAGLTPAEALTAATSAPAGVFGLADRGEIAVGRRADLVLVDGDPAADITATERIRDVWVLGRRVDHGAYTGGEAEREGVRWQRESAERIVRAIAETWPGLPGPEEVRREDGEILGRVVPTSGGWQAVTVFGAPLGSAGGHDEAVAVLHARGLACLAEPWWARAGDEPAWRRARIVEAAPGRVRLRWDDPLADQPSSGRWFGLDDLDLSLDPPEG</sequence>
<dbReference type="PANTHER" id="PTHR43135:SF3">
    <property type="entry name" value="ALPHA-D-RIBOSE 1-METHYLPHOSPHONATE 5-TRIPHOSPHATE DIPHOSPHATASE"/>
    <property type="match status" value="1"/>
</dbReference>
<gene>
    <name evidence="2" type="ORF">Mam01_58630</name>
</gene>
<dbReference type="InterPro" id="IPR011059">
    <property type="entry name" value="Metal-dep_hydrolase_composite"/>
</dbReference>
<reference evidence="2 3" key="1">
    <citation type="submission" date="2021-01" db="EMBL/GenBank/DDBJ databases">
        <title>Whole genome shotgun sequence of Microbispora amethystogenes NBRC 101907.</title>
        <authorList>
            <person name="Komaki H."/>
            <person name="Tamura T."/>
        </authorList>
    </citation>
    <scope>NUCLEOTIDE SEQUENCE [LARGE SCALE GENOMIC DNA]</scope>
    <source>
        <strain evidence="2 3">NBRC 101907</strain>
    </source>
</reference>
<dbReference type="Pfam" id="PF01979">
    <property type="entry name" value="Amidohydro_1"/>
    <property type="match status" value="1"/>
</dbReference>
<proteinExistence type="predicted"/>
<name>A0ABQ4FLK4_9ACTN</name>
<dbReference type="InterPro" id="IPR032466">
    <property type="entry name" value="Metal_Hydrolase"/>
</dbReference>
<dbReference type="Gene3D" id="1.20.58.520">
    <property type="entry name" value="Amidohydrolase"/>
    <property type="match status" value="1"/>
</dbReference>
<evidence type="ECO:0000313" key="2">
    <source>
        <dbReference type="EMBL" id="GIH35699.1"/>
    </source>
</evidence>
<accession>A0ABQ4FLK4</accession>
<dbReference type="Gene3D" id="3.40.50.10910">
    <property type="entry name" value="Amidohydrolase"/>
    <property type="match status" value="1"/>
</dbReference>
<comment type="caution">
    <text evidence="2">The sequence shown here is derived from an EMBL/GenBank/DDBJ whole genome shotgun (WGS) entry which is preliminary data.</text>
</comment>
<organism evidence="2 3">
    <name type="scientific">Microbispora amethystogenes</name>
    <dbReference type="NCBI Taxonomy" id="1427754"/>
    <lineage>
        <taxon>Bacteria</taxon>
        <taxon>Bacillati</taxon>
        <taxon>Actinomycetota</taxon>
        <taxon>Actinomycetes</taxon>
        <taxon>Streptosporangiales</taxon>
        <taxon>Streptosporangiaceae</taxon>
        <taxon>Microbispora</taxon>
    </lineage>
</organism>
<dbReference type="Proteomes" id="UP000651728">
    <property type="component" value="Unassembled WGS sequence"/>
</dbReference>
<evidence type="ECO:0000313" key="3">
    <source>
        <dbReference type="Proteomes" id="UP000651728"/>
    </source>
</evidence>
<dbReference type="InterPro" id="IPR051781">
    <property type="entry name" value="Metallo-dep_Hydrolase"/>
</dbReference>
<dbReference type="Gene3D" id="2.30.40.10">
    <property type="entry name" value="Urease, subunit C, domain 1"/>
    <property type="match status" value="1"/>
</dbReference>
<dbReference type="PANTHER" id="PTHR43135">
    <property type="entry name" value="ALPHA-D-RIBOSE 1-METHYLPHOSPHONATE 5-TRIPHOSPHATE DIPHOSPHATASE"/>
    <property type="match status" value="1"/>
</dbReference>
<dbReference type="SUPFAM" id="SSF51338">
    <property type="entry name" value="Composite domain of metallo-dependent hydrolases"/>
    <property type="match status" value="1"/>
</dbReference>
<feature type="domain" description="Amidohydrolase-related" evidence="1">
    <location>
        <begin position="82"/>
        <end position="424"/>
    </location>
</feature>
<dbReference type="EMBL" id="BOOB01000049">
    <property type="protein sequence ID" value="GIH35699.1"/>
    <property type="molecule type" value="Genomic_DNA"/>
</dbReference>
<evidence type="ECO:0000259" key="1">
    <source>
        <dbReference type="Pfam" id="PF01979"/>
    </source>
</evidence>
<dbReference type="InterPro" id="IPR006680">
    <property type="entry name" value="Amidohydro-rel"/>
</dbReference>
<dbReference type="Gene3D" id="3.30.110.90">
    <property type="entry name" value="Amidohydrolase"/>
    <property type="match status" value="1"/>
</dbReference>
<protein>
    <recommendedName>
        <fullName evidence="1">Amidohydrolase-related domain-containing protein</fullName>
    </recommendedName>
</protein>
<dbReference type="SUPFAM" id="SSF51556">
    <property type="entry name" value="Metallo-dependent hydrolases"/>
    <property type="match status" value="1"/>
</dbReference>
<keyword evidence="3" id="KW-1185">Reference proteome</keyword>